<reference evidence="1" key="1">
    <citation type="submission" date="2023-01" db="EMBL/GenBank/DDBJ databases">
        <title>Human gut microbiome strain richness.</title>
        <authorList>
            <person name="Chen-Liaw A."/>
        </authorList>
    </citation>
    <scope>NUCLEOTIDE SEQUENCE</scope>
    <source>
        <strain evidence="1">D43st1_D9_D43t1_170807</strain>
    </source>
</reference>
<feature type="non-terminal residue" evidence="1">
    <location>
        <position position="1"/>
    </location>
</feature>
<dbReference type="RefSeq" id="WP_207732710.1">
    <property type="nucleotide sequence ID" value="NZ_JADMWL010000012.1"/>
</dbReference>
<proteinExistence type="predicted"/>
<dbReference type="Proteomes" id="UP001213042">
    <property type="component" value="Unassembled WGS sequence"/>
</dbReference>
<comment type="caution">
    <text evidence="1">The sequence shown here is derived from an EMBL/GenBank/DDBJ whole genome shotgun (WGS) entry which is preliminary data.</text>
</comment>
<evidence type="ECO:0000313" key="1">
    <source>
        <dbReference type="EMBL" id="MDB8750649.1"/>
    </source>
</evidence>
<evidence type="ECO:0000313" key="2">
    <source>
        <dbReference type="Proteomes" id="UP001213042"/>
    </source>
</evidence>
<accession>A0AAW6EFQ0</accession>
<sequence length="82" mass="9527">YFFIKFIIPQKRLLSYPFKGGCSLFLLRVFLQRQLQRTAKPTAFCEIYRVFGKGVVKSGILKIRGCSGRKQRKAKDLRGVVR</sequence>
<dbReference type="EMBL" id="JAQMLU010000014">
    <property type="protein sequence ID" value="MDB8750649.1"/>
    <property type="molecule type" value="Genomic_DNA"/>
</dbReference>
<name>A0AAW6EFQ0_9FIRM</name>
<organism evidence="1 2">
    <name type="scientific">Ruminococcus bicirculans</name>
    <name type="common">ex Wegman et al. 2014</name>
    <dbReference type="NCBI Taxonomy" id="1160721"/>
    <lineage>
        <taxon>Bacteria</taxon>
        <taxon>Bacillati</taxon>
        <taxon>Bacillota</taxon>
        <taxon>Clostridia</taxon>
        <taxon>Eubacteriales</taxon>
        <taxon>Oscillospiraceae</taxon>
        <taxon>Ruminococcus</taxon>
    </lineage>
</organism>
<protein>
    <submittedName>
        <fullName evidence="1">Uncharacterized protein</fullName>
    </submittedName>
</protein>
<dbReference type="AlphaFoldDB" id="A0AAW6EFQ0"/>
<gene>
    <name evidence="1" type="ORF">PNW00_09355</name>
</gene>